<name>A0A348G1N7_9HYPH</name>
<accession>A0A348G1N7</accession>
<organism evidence="1 2">
    <name type="scientific">Blastochloris tepida</name>
    <dbReference type="NCBI Taxonomy" id="2233851"/>
    <lineage>
        <taxon>Bacteria</taxon>
        <taxon>Pseudomonadati</taxon>
        <taxon>Pseudomonadota</taxon>
        <taxon>Alphaproteobacteria</taxon>
        <taxon>Hyphomicrobiales</taxon>
        <taxon>Blastochloridaceae</taxon>
        <taxon>Blastochloris</taxon>
    </lineage>
</organism>
<sequence>MWRAPGAERSSGGGVQLAPVTGAILQPGLSGFPASYEVVLSRSYVGCRGALVLLERIYTTVVSRSA</sequence>
<protein>
    <submittedName>
        <fullName evidence="1">Uncharacterized protein</fullName>
    </submittedName>
</protein>
<reference evidence="1 2" key="1">
    <citation type="submission" date="2018-08" db="EMBL/GenBank/DDBJ databases">
        <title>Complete genome sequencing of Blastochloris tepida GI.</title>
        <authorList>
            <person name="Tsukatani Y."/>
            <person name="Mori H."/>
        </authorList>
    </citation>
    <scope>NUCLEOTIDE SEQUENCE [LARGE SCALE GENOMIC DNA]</scope>
    <source>
        <strain evidence="1 2">GI</strain>
    </source>
</reference>
<evidence type="ECO:0000313" key="2">
    <source>
        <dbReference type="Proteomes" id="UP000266934"/>
    </source>
</evidence>
<proteinExistence type="predicted"/>
<dbReference type="EMBL" id="AP018907">
    <property type="protein sequence ID" value="BBF93470.1"/>
    <property type="molecule type" value="Genomic_DNA"/>
</dbReference>
<dbReference type="KEGG" id="blag:BLTE_21550"/>
<dbReference type="AlphaFoldDB" id="A0A348G1N7"/>
<gene>
    <name evidence="1" type="ORF">BLTE_21550</name>
</gene>
<dbReference type="Proteomes" id="UP000266934">
    <property type="component" value="Chromosome"/>
</dbReference>
<evidence type="ECO:0000313" key="1">
    <source>
        <dbReference type="EMBL" id="BBF93470.1"/>
    </source>
</evidence>
<keyword evidence="2" id="KW-1185">Reference proteome</keyword>